<keyword evidence="1" id="KW-1133">Transmembrane helix</keyword>
<dbReference type="RefSeq" id="WP_275569505.1">
    <property type="nucleotide sequence ID" value="NZ_JARGYC010000090.1"/>
</dbReference>
<comment type="caution">
    <text evidence="2">The sequence shown here is derived from an EMBL/GenBank/DDBJ whole genome shotgun (WGS) entry which is preliminary data.</text>
</comment>
<reference evidence="2" key="1">
    <citation type="submission" date="2023-03" db="EMBL/GenBank/DDBJ databases">
        <title>Multiphase analysis and comparison of six strains from genera Psychromarinibacter, Lutimaribacter, and Maritimibacter, including a novel species: Psychromarinibacter sediminicola sp. nov.</title>
        <authorList>
            <person name="Wang Y.-H."/>
            <person name="Ye M.-Q."/>
            <person name="Du Z.-J."/>
        </authorList>
    </citation>
    <scope>NUCLEOTIDE SEQUENCE</scope>
    <source>
        <strain evidence="2">C21-152</strain>
    </source>
</reference>
<accession>A0AAE3TAL8</accession>
<protein>
    <submittedName>
        <fullName evidence="2">Uncharacterized protein</fullName>
    </submittedName>
</protein>
<feature type="transmembrane region" description="Helical" evidence="1">
    <location>
        <begin position="15"/>
        <end position="37"/>
    </location>
</feature>
<evidence type="ECO:0000313" key="3">
    <source>
        <dbReference type="Proteomes" id="UP001220964"/>
    </source>
</evidence>
<keyword evidence="1" id="KW-0472">Membrane</keyword>
<evidence type="ECO:0000256" key="1">
    <source>
        <dbReference type="SAM" id="Phobius"/>
    </source>
</evidence>
<proteinExistence type="predicted"/>
<keyword evidence="3" id="KW-1185">Reference proteome</keyword>
<organism evidence="2 3">
    <name type="scientific">Psychromarinibacter sediminicola</name>
    <dbReference type="NCBI Taxonomy" id="3033385"/>
    <lineage>
        <taxon>Bacteria</taxon>
        <taxon>Pseudomonadati</taxon>
        <taxon>Pseudomonadota</taxon>
        <taxon>Alphaproteobacteria</taxon>
        <taxon>Rhodobacterales</taxon>
        <taxon>Paracoccaceae</taxon>
        <taxon>Psychromarinibacter</taxon>
    </lineage>
</organism>
<dbReference type="AlphaFoldDB" id="A0AAE3TAL8"/>
<evidence type="ECO:0000313" key="2">
    <source>
        <dbReference type="EMBL" id="MDF0603382.1"/>
    </source>
</evidence>
<name>A0AAE3TAL8_9RHOB</name>
<gene>
    <name evidence="2" type="ORF">P1J78_21865</name>
</gene>
<dbReference type="EMBL" id="JARGYC010000090">
    <property type="protein sequence ID" value="MDF0603382.1"/>
    <property type="molecule type" value="Genomic_DNA"/>
</dbReference>
<dbReference type="Proteomes" id="UP001220964">
    <property type="component" value="Unassembled WGS sequence"/>
</dbReference>
<sequence length="47" mass="5190">MHSLDRKLLRDLVRLWAQVLAIVLVSAGDVVPMMLALGSCRENKDGV</sequence>
<keyword evidence="1" id="KW-0812">Transmembrane</keyword>